<gene>
    <name evidence="7" type="ORF">MNB_SV-3-1342</name>
</gene>
<evidence type="ECO:0000256" key="4">
    <source>
        <dbReference type="ARBA" id="ARBA00023172"/>
    </source>
</evidence>
<dbReference type="PANTHER" id="PTHR30349">
    <property type="entry name" value="PHAGE INTEGRASE-RELATED"/>
    <property type="match status" value="1"/>
</dbReference>
<dbReference type="GO" id="GO:0003677">
    <property type="term" value="F:DNA binding"/>
    <property type="evidence" value="ECO:0007669"/>
    <property type="project" value="UniProtKB-KW"/>
</dbReference>
<keyword evidence="4" id="KW-0233">DNA recombination</keyword>
<sequence length="356" mass="41181">MMVKMFRRSNGKLYLEYEAYGKIVQKSTRLEDTPKNRALVKKEVIPALQGKILRGELSQEKPKKFSYYSELFLREKTGKKTYKRIQMHVASINSFFGDMPIDQIRRSDIKDWVNDMLFTRSPKTVRNYMSSLRGVIYIAIDKEHITRNVAHDIKLPTHIPAEVEPFTEEEVKLLINSAKSEFLKLYLAVGFYTGLRTGEILGIMHGDIDFENKVINIKRSISDGKITTPKTQGSIRQVPLLDDLVPYLKKPTKSLWLFSKDTGAHLGRFGENRYREWRALLKACNLAYRKPYVTRHTFIVTMLKKSDLSMLQIAQMSGHNTTQMIINNYGKYIKGEHLKVDRDLKLFTDKSADSTA</sequence>
<dbReference type="EMBL" id="FPHI01000015">
    <property type="protein sequence ID" value="SFV56996.1"/>
    <property type="molecule type" value="Genomic_DNA"/>
</dbReference>
<dbReference type="InterPro" id="IPR004107">
    <property type="entry name" value="Integrase_SAM-like_N"/>
</dbReference>
<evidence type="ECO:0000313" key="7">
    <source>
        <dbReference type="EMBL" id="SFV56996.1"/>
    </source>
</evidence>
<dbReference type="InterPro" id="IPR011010">
    <property type="entry name" value="DNA_brk_join_enz"/>
</dbReference>
<dbReference type="CDD" id="cd01189">
    <property type="entry name" value="INT_ICEBs1_C_like"/>
    <property type="match status" value="1"/>
</dbReference>
<comment type="similarity">
    <text evidence="1">Belongs to the 'phage' integrase family.</text>
</comment>
<feature type="domain" description="Core-binding (CB)" evidence="6">
    <location>
        <begin position="63"/>
        <end position="140"/>
    </location>
</feature>
<evidence type="ECO:0000259" key="5">
    <source>
        <dbReference type="PROSITE" id="PS51898"/>
    </source>
</evidence>
<evidence type="ECO:0000256" key="3">
    <source>
        <dbReference type="ARBA" id="ARBA00023125"/>
    </source>
</evidence>
<dbReference type="AlphaFoldDB" id="A0A1W1BU02"/>
<evidence type="ECO:0000259" key="6">
    <source>
        <dbReference type="PROSITE" id="PS51900"/>
    </source>
</evidence>
<dbReference type="PROSITE" id="PS51900">
    <property type="entry name" value="CB"/>
    <property type="match status" value="1"/>
</dbReference>
<dbReference type="SUPFAM" id="SSF56349">
    <property type="entry name" value="DNA breaking-rejoining enzymes"/>
    <property type="match status" value="1"/>
</dbReference>
<dbReference type="InterPro" id="IPR002104">
    <property type="entry name" value="Integrase_catalytic"/>
</dbReference>
<dbReference type="InterPro" id="IPR013762">
    <property type="entry name" value="Integrase-like_cat_sf"/>
</dbReference>
<dbReference type="PANTHER" id="PTHR30349:SF64">
    <property type="entry name" value="PROPHAGE INTEGRASE INTD-RELATED"/>
    <property type="match status" value="1"/>
</dbReference>
<dbReference type="Gene3D" id="1.10.150.130">
    <property type="match status" value="1"/>
</dbReference>
<dbReference type="InterPro" id="IPR010998">
    <property type="entry name" value="Integrase_recombinase_N"/>
</dbReference>
<dbReference type="Pfam" id="PF00589">
    <property type="entry name" value="Phage_integrase"/>
    <property type="match status" value="1"/>
</dbReference>
<dbReference type="InterPro" id="IPR044068">
    <property type="entry name" value="CB"/>
</dbReference>
<evidence type="ECO:0000256" key="1">
    <source>
        <dbReference type="ARBA" id="ARBA00008857"/>
    </source>
</evidence>
<keyword evidence="3" id="KW-0238">DNA-binding</keyword>
<feature type="domain" description="Tyr recombinase" evidence="5">
    <location>
        <begin position="161"/>
        <end position="343"/>
    </location>
</feature>
<dbReference type="GO" id="GO:0006310">
    <property type="term" value="P:DNA recombination"/>
    <property type="evidence" value="ECO:0007669"/>
    <property type="project" value="UniProtKB-KW"/>
</dbReference>
<dbReference type="Gene3D" id="1.10.443.10">
    <property type="entry name" value="Intergrase catalytic core"/>
    <property type="match status" value="1"/>
</dbReference>
<reference evidence="7" key="1">
    <citation type="submission" date="2016-10" db="EMBL/GenBank/DDBJ databases">
        <authorList>
            <person name="de Groot N.N."/>
        </authorList>
    </citation>
    <scope>NUCLEOTIDE SEQUENCE</scope>
</reference>
<protein>
    <submittedName>
        <fullName evidence="7">Phage integrase</fullName>
    </submittedName>
</protein>
<dbReference type="InterPro" id="IPR050090">
    <property type="entry name" value="Tyrosine_recombinase_XerCD"/>
</dbReference>
<evidence type="ECO:0000256" key="2">
    <source>
        <dbReference type="ARBA" id="ARBA00022908"/>
    </source>
</evidence>
<dbReference type="PROSITE" id="PS51898">
    <property type="entry name" value="TYR_RECOMBINASE"/>
    <property type="match status" value="1"/>
</dbReference>
<proteinExistence type="inferred from homology"/>
<name>A0A1W1BU02_9ZZZZ</name>
<organism evidence="7">
    <name type="scientific">hydrothermal vent metagenome</name>
    <dbReference type="NCBI Taxonomy" id="652676"/>
    <lineage>
        <taxon>unclassified sequences</taxon>
        <taxon>metagenomes</taxon>
        <taxon>ecological metagenomes</taxon>
    </lineage>
</organism>
<dbReference type="Pfam" id="PF14659">
    <property type="entry name" value="Phage_int_SAM_3"/>
    <property type="match status" value="1"/>
</dbReference>
<dbReference type="GO" id="GO:0015074">
    <property type="term" value="P:DNA integration"/>
    <property type="evidence" value="ECO:0007669"/>
    <property type="project" value="UniProtKB-KW"/>
</dbReference>
<accession>A0A1W1BU02</accession>
<keyword evidence="2" id="KW-0229">DNA integration</keyword>